<dbReference type="Gramene" id="LPERR11G00170.1">
    <property type="protein sequence ID" value="LPERR11G00170.1"/>
    <property type="gene ID" value="LPERR11G00170"/>
</dbReference>
<protein>
    <submittedName>
        <fullName evidence="1">Uncharacterized protein</fullName>
    </submittedName>
</protein>
<dbReference type="InterPro" id="IPR024096">
    <property type="entry name" value="NO_sig/Golgi_transp_ligand-bd"/>
</dbReference>
<dbReference type="HOGENOM" id="CLU_2174620_0_0_1"/>
<dbReference type="SUPFAM" id="SSF111126">
    <property type="entry name" value="Ligand-binding domain in the NO signalling and Golgi transport"/>
    <property type="match status" value="1"/>
</dbReference>
<organism evidence="1 2">
    <name type="scientific">Leersia perrieri</name>
    <dbReference type="NCBI Taxonomy" id="77586"/>
    <lineage>
        <taxon>Eukaryota</taxon>
        <taxon>Viridiplantae</taxon>
        <taxon>Streptophyta</taxon>
        <taxon>Embryophyta</taxon>
        <taxon>Tracheophyta</taxon>
        <taxon>Spermatophyta</taxon>
        <taxon>Magnoliopsida</taxon>
        <taxon>Liliopsida</taxon>
        <taxon>Poales</taxon>
        <taxon>Poaceae</taxon>
        <taxon>BOP clade</taxon>
        <taxon>Oryzoideae</taxon>
        <taxon>Oryzeae</taxon>
        <taxon>Oryzinae</taxon>
        <taxon>Leersia</taxon>
    </lineage>
</organism>
<dbReference type="AlphaFoldDB" id="A0A0D9XN33"/>
<dbReference type="STRING" id="77586.A0A0D9XN33"/>
<dbReference type="EnsemblPlants" id="LPERR11G00170.1">
    <property type="protein sequence ID" value="LPERR11G00170.1"/>
    <property type="gene ID" value="LPERR11G00170"/>
</dbReference>
<evidence type="ECO:0000313" key="1">
    <source>
        <dbReference type="EnsemblPlants" id="LPERR11G00170.1"/>
    </source>
</evidence>
<dbReference type="Proteomes" id="UP000032180">
    <property type="component" value="Chromosome 11"/>
</dbReference>
<accession>A0A0D9XN33</accession>
<evidence type="ECO:0000313" key="2">
    <source>
        <dbReference type="Proteomes" id="UP000032180"/>
    </source>
</evidence>
<reference evidence="1" key="3">
    <citation type="submission" date="2015-04" db="UniProtKB">
        <authorList>
            <consortium name="EnsemblPlants"/>
        </authorList>
    </citation>
    <scope>IDENTIFICATION</scope>
</reference>
<keyword evidence="2" id="KW-1185">Reference proteome</keyword>
<reference evidence="2" key="2">
    <citation type="submission" date="2013-12" db="EMBL/GenBank/DDBJ databases">
        <authorList>
            <person name="Yu Y."/>
            <person name="Lee S."/>
            <person name="de Baynast K."/>
            <person name="Wissotski M."/>
            <person name="Liu L."/>
            <person name="Talag J."/>
            <person name="Goicoechea J."/>
            <person name="Angelova A."/>
            <person name="Jetty R."/>
            <person name="Kudrna D."/>
            <person name="Golser W."/>
            <person name="Rivera L."/>
            <person name="Zhang J."/>
            <person name="Wing R."/>
        </authorList>
    </citation>
    <scope>NUCLEOTIDE SEQUENCE</scope>
</reference>
<name>A0A0D9XN33_9ORYZ</name>
<reference evidence="1 2" key="1">
    <citation type="submission" date="2012-08" db="EMBL/GenBank/DDBJ databases">
        <title>Oryza genome evolution.</title>
        <authorList>
            <person name="Wing R.A."/>
        </authorList>
    </citation>
    <scope>NUCLEOTIDE SEQUENCE</scope>
</reference>
<dbReference type="Gene3D" id="3.30.1380.20">
    <property type="entry name" value="Trafficking protein particle complex subunit 3"/>
    <property type="match status" value="1"/>
</dbReference>
<sequence length="110" mass="12298">MLDVENAIWGYSIGTRLVDEFLAKSDVSRRVDFKEIADVIAKVLLIAGSKIVDMAGIPRSTRIHRLWLIEEEEYVAANNSNKKQDGPNHNTHNYYSAANVTVSHAKVTIS</sequence>
<proteinExistence type="predicted"/>